<dbReference type="KEGG" id="more:E1B28_004544"/>
<gene>
    <name evidence="3" type="ORF">E1B28_004544</name>
</gene>
<dbReference type="RefSeq" id="XP_043013638.1">
    <property type="nucleotide sequence ID" value="XM_043149036.1"/>
</dbReference>
<evidence type="ECO:0000313" key="4">
    <source>
        <dbReference type="Proteomes" id="UP001049176"/>
    </source>
</evidence>
<keyword evidence="4" id="KW-1185">Reference proteome</keyword>
<comment type="caution">
    <text evidence="3">The sequence shown here is derived from an EMBL/GenBank/DDBJ whole genome shotgun (WGS) entry which is preliminary data.</text>
</comment>
<dbReference type="GeneID" id="66073620"/>
<reference evidence="3" key="1">
    <citation type="journal article" date="2021" name="Genome Biol. Evol.">
        <title>The assembled and annotated genome of the fairy-ring fungus Marasmius oreades.</title>
        <authorList>
            <person name="Hiltunen M."/>
            <person name="Ament-Velasquez S.L."/>
            <person name="Johannesson H."/>
        </authorList>
    </citation>
    <scope>NUCLEOTIDE SEQUENCE</scope>
    <source>
        <strain evidence="3">03SP1</strain>
    </source>
</reference>
<accession>A0A9P8AD65</accession>
<keyword evidence="2" id="KW-0812">Transmembrane</keyword>
<keyword evidence="2" id="KW-1133">Transmembrane helix</keyword>
<name>A0A9P8AD65_9AGAR</name>
<feature type="transmembrane region" description="Helical" evidence="2">
    <location>
        <begin position="36"/>
        <end position="57"/>
    </location>
</feature>
<feature type="region of interest" description="Disordered" evidence="1">
    <location>
        <begin position="1"/>
        <end position="30"/>
    </location>
</feature>
<proteinExistence type="predicted"/>
<protein>
    <submittedName>
        <fullName evidence="3">Uncharacterized protein</fullName>
    </submittedName>
</protein>
<feature type="compositionally biased region" description="Low complexity" evidence="1">
    <location>
        <begin position="1"/>
        <end position="10"/>
    </location>
</feature>
<evidence type="ECO:0000313" key="3">
    <source>
        <dbReference type="EMBL" id="KAG7097168.1"/>
    </source>
</evidence>
<dbReference type="AlphaFoldDB" id="A0A9P8AD65"/>
<evidence type="ECO:0000256" key="1">
    <source>
        <dbReference type="SAM" id="MobiDB-lite"/>
    </source>
</evidence>
<evidence type="ECO:0000256" key="2">
    <source>
        <dbReference type="SAM" id="Phobius"/>
    </source>
</evidence>
<keyword evidence="2" id="KW-0472">Membrane</keyword>
<dbReference type="Proteomes" id="UP001049176">
    <property type="component" value="Chromosome 2"/>
</dbReference>
<sequence>MESPPTTSTSPPEPREPESSTISVHESSSPRRSYPAIVHFTVLAAVTLPLTLVPYIFTRRRLSTLRQSIKQLETNSTLLRKELSSTSSELGRVRDDVRRMRGLLHEVMEETEGLRTDVRQREATQKAADDATRSELREISNVARISQLHGGSLRMLGLSLAEIAAFMHENELRMPLLGKRADKSRVDQIRSVALKLQDLPCVPEEDFKNRAR</sequence>
<dbReference type="EMBL" id="CM032182">
    <property type="protein sequence ID" value="KAG7097168.1"/>
    <property type="molecule type" value="Genomic_DNA"/>
</dbReference>
<organism evidence="3 4">
    <name type="scientific">Marasmius oreades</name>
    <name type="common">fairy-ring Marasmius</name>
    <dbReference type="NCBI Taxonomy" id="181124"/>
    <lineage>
        <taxon>Eukaryota</taxon>
        <taxon>Fungi</taxon>
        <taxon>Dikarya</taxon>
        <taxon>Basidiomycota</taxon>
        <taxon>Agaricomycotina</taxon>
        <taxon>Agaricomycetes</taxon>
        <taxon>Agaricomycetidae</taxon>
        <taxon>Agaricales</taxon>
        <taxon>Marasmiineae</taxon>
        <taxon>Marasmiaceae</taxon>
        <taxon>Marasmius</taxon>
    </lineage>
</organism>
<dbReference type="OrthoDB" id="3232130at2759"/>